<sequence length="205" mass="23504">MKIEENGYRYYSYEQLYQIGFILGLRDLGLLVEEIKDYLGDSSRDALNKKLIPLKNKIELRIQNLKQILAILRQKENDNFQLTDVDFYVVKECFLPDHDFWCSDFKADCSEVKIASSYSQFYQELGAGVMANKNLSGFITDLPQAKVDTYANSGAGIEKGLTVIRKYAKENNFKIGNDVWQFNIGLNIEKLGLTKNGILAYKILK</sequence>
<dbReference type="SUPFAM" id="SSF46955">
    <property type="entry name" value="Putative DNA-binding domain"/>
    <property type="match status" value="1"/>
</dbReference>
<comment type="caution">
    <text evidence="2">The sequence shown here is derived from an EMBL/GenBank/DDBJ whole genome shotgun (WGS) entry which is preliminary data.</text>
</comment>
<gene>
    <name evidence="2" type="ORF">QP354_08610</name>
</gene>
<feature type="domain" description="HTH merR-type" evidence="1">
    <location>
        <begin position="1"/>
        <end position="41"/>
    </location>
</feature>
<dbReference type="GO" id="GO:0003677">
    <property type="term" value="F:DNA binding"/>
    <property type="evidence" value="ECO:0007669"/>
    <property type="project" value="InterPro"/>
</dbReference>
<reference evidence="2" key="1">
    <citation type="submission" date="2023-05" db="EMBL/GenBank/DDBJ databases">
        <title>Cataloging the Phylogenetic Diversity of Human Bladder Bacteria.</title>
        <authorList>
            <person name="Du J."/>
        </authorList>
    </citation>
    <scope>NUCLEOTIDE SEQUENCE</scope>
    <source>
        <strain evidence="2">UMB6975B</strain>
    </source>
</reference>
<dbReference type="GO" id="GO:0006355">
    <property type="term" value="P:regulation of DNA-templated transcription"/>
    <property type="evidence" value="ECO:0007669"/>
    <property type="project" value="InterPro"/>
</dbReference>
<evidence type="ECO:0000259" key="1">
    <source>
        <dbReference type="PROSITE" id="PS50937"/>
    </source>
</evidence>
<dbReference type="AlphaFoldDB" id="A0AAW6XRM6"/>
<evidence type="ECO:0000313" key="2">
    <source>
        <dbReference type="EMBL" id="MDK6869120.1"/>
    </source>
</evidence>
<dbReference type="InterPro" id="IPR000551">
    <property type="entry name" value="MerR-type_HTH_dom"/>
</dbReference>
<protein>
    <submittedName>
        <fullName evidence="2">MerR family transcriptional regulator</fullName>
    </submittedName>
</protein>
<name>A0AAW6XRM6_9LACO</name>
<dbReference type="Gene3D" id="1.10.1660.10">
    <property type="match status" value="1"/>
</dbReference>
<dbReference type="EMBL" id="JASOLY010000019">
    <property type="protein sequence ID" value="MDK6869120.1"/>
    <property type="molecule type" value="Genomic_DNA"/>
</dbReference>
<proteinExistence type="predicted"/>
<dbReference type="Proteomes" id="UP001232113">
    <property type="component" value="Unassembled WGS sequence"/>
</dbReference>
<dbReference type="Pfam" id="PF13411">
    <property type="entry name" value="MerR_1"/>
    <property type="match status" value="1"/>
</dbReference>
<accession>A0AAW6XRM6</accession>
<dbReference type="PROSITE" id="PS50937">
    <property type="entry name" value="HTH_MERR_2"/>
    <property type="match status" value="1"/>
</dbReference>
<evidence type="ECO:0000313" key="3">
    <source>
        <dbReference type="Proteomes" id="UP001232113"/>
    </source>
</evidence>
<dbReference type="InterPro" id="IPR009061">
    <property type="entry name" value="DNA-bd_dom_put_sf"/>
</dbReference>
<dbReference type="RefSeq" id="WP_077410396.1">
    <property type="nucleotide sequence ID" value="NZ_JASOLY010000019.1"/>
</dbReference>
<organism evidence="2 3">
    <name type="scientific">Lactobacillus paragasseri</name>
    <dbReference type="NCBI Taxonomy" id="2107999"/>
    <lineage>
        <taxon>Bacteria</taxon>
        <taxon>Bacillati</taxon>
        <taxon>Bacillota</taxon>
        <taxon>Bacilli</taxon>
        <taxon>Lactobacillales</taxon>
        <taxon>Lactobacillaceae</taxon>
        <taxon>Lactobacillus</taxon>
    </lineage>
</organism>